<keyword evidence="1" id="KW-1133">Transmembrane helix</keyword>
<proteinExistence type="predicted"/>
<keyword evidence="1" id="KW-0472">Membrane</keyword>
<keyword evidence="1" id="KW-0812">Transmembrane</keyword>
<gene>
    <name evidence="2" type="ORF">AFCDBAGC_0001</name>
</gene>
<feature type="transmembrane region" description="Helical" evidence="1">
    <location>
        <begin position="138"/>
        <end position="162"/>
    </location>
</feature>
<keyword evidence="3" id="KW-1185">Reference proteome</keyword>
<organism evidence="2 3">
    <name type="scientific">Methylobacterium cerastii</name>
    <dbReference type="NCBI Taxonomy" id="932741"/>
    <lineage>
        <taxon>Bacteria</taxon>
        <taxon>Pseudomonadati</taxon>
        <taxon>Pseudomonadota</taxon>
        <taxon>Alphaproteobacteria</taxon>
        <taxon>Hyphomicrobiales</taxon>
        <taxon>Methylobacteriaceae</taxon>
        <taxon>Methylobacterium</taxon>
    </lineage>
</organism>
<dbReference type="InterPro" id="IPR029058">
    <property type="entry name" value="AB_hydrolase_fold"/>
</dbReference>
<protein>
    <recommendedName>
        <fullName evidence="4">Alpha/beta hydrolase</fullName>
    </recommendedName>
</protein>
<dbReference type="SUPFAM" id="SSF53474">
    <property type="entry name" value="alpha/beta-Hydrolases"/>
    <property type="match status" value="1"/>
</dbReference>
<reference evidence="2 3" key="1">
    <citation type="journal article" date="2021" name="Front. Microbiol.">
        <title>Comprehensive Comparative Genomics and Phenotyping of Methylobacterium Species.</title>
        <authorList>
            <person name="Alessa O."/>
            <person name="Ogura Y."/>
            <person name="Fujitani Y."/>
            <person name="Takami H."/>
            <person name="Hayashi T."/>
            <person name="Sahin N."/>
            <person name="Tani A."/>
        </authorList>
    </citation>
    <scope>NUCLEOTIDE SEQUENCE [LARGE SCALE GENOMIC DNA]</scope>
    <source>
        <strain evidence="2 3">DSM 23679</strain>
    </source>
</reference>
<name>A0ABQ4QAP4_9HYPH</name>
<accession>A0ABQ4QAP4</accession>
<evidence type="ECO:0000313" key="3">
    <source>
        <dbReference type="Proteomes" id="UP001055117"/>
    </source>
</evidence>
<evidence type="ECO:0008006" key="4">
    <source>
        <dbReference type="Google" id="ProtNLM"/>
    </source>
</evidence>
<feature type="transmembrane region" description="Helical" evidence="1">
    <location>
        <begin position="174"/>
        <end position="198"/>
    </location>
</feature>
<evidence type="ECO:0000256" key="1">
    <source>
        <dbReference type="SAM" id="Phobius"/>
    </source>
</evidence>
<dbReference type="Gene3D" id="3.40.50.1820">
    <property type="entry name" value="alpha/beta hydrolase"/>
    <property type="match status" value="1"/>
</dbReference>
<comment type="caution">
    <text evidence="2">The sequence shown here is derived from an EMBL/GenBank/DDBJ whole genome shotgun (WGS) entry which is preliminary data.</text>
</comment>
<dbReference type="Proteomes" id="UP001055117">
    <property type="component" value="Unassembled WGS sequence"/>
</dbReference>
<sequence>MRLPLSYTPPDLQAERTGTVRRRQVFFIPGYDPEARTRYRLLFVRELLRHAKRFGDPRPDISPATLSADGILQSWTVGPDEGRVATAYDVLLWDDLVARDFRRPRVLSVLLLVVGTLHALVRGLIWRFYRLNWLYGNVVIYPFVMVVLLSALSLAIGTLVHAHLGDWFGHSLGWPPWVTLPLAVVAGIAWIVAIEALLNRFFFWQLLNDWVFNWQHGNGWRRDYAARLDVFADRILARLAEAEARGERPDEVMIVGHSTGGLTAAEVAARLLARAPDLGTGDTAFCLATLGSALPIVAAQPFARHVRGDVAALVASRRIVWLDVQAPQDWMNFPGFNPVLDLGLPLAGGPIANPLVRSAQVRDILTPETYAKVRLKPFRMHFQFLLANERPGPYDYFRMVLGPQFLRDRAIRPIVAELAPAAPQAGG</sequence>
<feature type="transmembrane region" description="Helical" evidence="1">
    <location>
        <begin position="106"/>
        <end position="126"/>
    </location>
</feature>
<dbReference type="EMBL" id="BPQG01000001">
    <property type="protein sequence ID" value="GJD42167.1"/>
    <property type="molecule type" value="Genomic_DNA"/>
</dbReference>
<evidence type="ECO:0000313" key="2">
    <source>
        <dbReference type="EMBL" id="GJD42167.1"/>
    </source>
</evidence>
<dbReference type="RefSeq" id="WP_238269973.1">
    <property type="nucleotide sequence ID" value="NZ_BPQG01000001.1"/>
</dbReference>